<organism evidence="2 3">
    <name type="scientific">Cristinia sonorae</name>
    <dbReference type="NCBI Taxonomy" id="1940300"/>
    <lineage>
        <taxon>Eukaryota</taxon>
        <taxon>Fungi</taxon>
        <taxon>Dikarya</taxon>
        <taxon>Basidiomycota</taxon>
        <taxon>Agaricomycotina</taxon>
        <taxon>Agaricomycetes</taxon>
        <taxon>Agaricomycetidae</taxon>
        <taxon>Agaricales</taxon>
        <taxon>Pleurotineae</taxon>
        <taxon>Stephanosporaceae</taxon>
        <taxon>Cristinia</taxon>
    </lineage>
</organism>
<accession>A0A8K0XKQ0</accession>
<gene>
    <name evidence="2" type="ORF">BXZ70DRAFT_900648</name>
</gene>
<feature type="region of interest" description="Disordered" evidence="1">
    <location>
        <begin position="691"/>
        <end position="737"/>
    </location>
</feature>
<evidence type="ECO:0000313" key="2">
    <source>
        <dbReference type="EMBL" id="KAH8083754.1"/>
    </source>
</evidence>
<proteinExistence type="predicted"/>
<keyword evidence="3" id="KW-1185">Reference proteome</keyword>
<name>A0A8K0XKQ0_9AGAR</name>
<feature type="compositionally biased region" description="Basic and acidic residues" evidence="1">
    <location>
        <begin position="42"/>
        <end position="51"/>
    </location>
</feature>
<feature type="compositionally biased region" description="Polar residues" evidence="1">
    <location>
        <begin position="498"/>
        <end position="512"/>
    </location>
</feature>
<dbReference type="Proteomes" id="UP000813824">
    <property type="component" value="Unassembled WGS sequence"/>
</dbReference>
<evidence type="ECO:0000313" key="3">
    <source>
        <dbReference type="Proteomes" id="UP000813824"/>
    </source>
</evidence>
<feature type="compositionally biased region" description="Polar residues" evidence="1">
    <location>
        <begin position="629"/>
        <end position="646"/>
    </location>
</feature>
<feature type="compositionally biased region" description="Basic residues" evidence="1">
    <location>
        <begin position="484"/>
        <end position="494"/>
    </location>
</feature>
<sequence>MSSNSGGSAGVAEPSRTSGVNGITDQSPLQPPPQDSIGQRQSSRDQYRERPPSMIPSTPRHPSLPLAGVGNAVSSAPIVPLSAGPSYNPSTMPIPISSNPRVYPQQPTYINPSSATPVYAPPQVPKEEVCVECAMRDQDMADVDVTSPGVWERESDVLYEDLCRRELDEEASGVSSSDHSLPRPRAKGGVLTEHNLKLWTSVNPKEPSSRMQTLDQYVRAQRSLLESEAIAHARTLRESRQLDDRMRDAYSQLRRSAYELGSSPALTDDSGGVRIKVANSPSVPSGLHGRDVTLLENGMIVEHVDVRKEERERKKEERRERSRARKSSRGSRSADVMSVYSLPIQAYPTDSGFFSNVRPDSRFSQSMSARPSSVLTGGNERPLTMLRAQSQASFSDMQSIGSASSPRRSRFFGLKNLSSGWRSQDSLAPSGSMIDMHVALQREQQFLAAHPQALDLGSNTPTLRLSQSWAQNEPQQDSVESRTTKKSKGLKKIWKLVTGSSSKSAAHANQSKSSERHEDDLPLAPPPPLSYLVNGPRSRHISTPSLPSTNASPNGFMPYGSPPTAPSSLMPSPTSSRPSGVDRETGRDTSPKRNGEACVDQDDRIVSGEYALPESDSRTRSSSRTLSSVNGPMTPATSPSQRPMSTLLSRDKSLPALPVESSIEFPNQAMLDVRPQTVFTYDPNGSVFGLTPPQAPFRGSDSRRQSFGGIGSRPLRASPASVTVGPRPQTGPRQTSEKFNEFGISNMSIGQWAQAQYSQPSLLSGTLDKPKKRKSKFGLGSLFNRKSLHGHPNESMVVAEPLDFSAFRASQLDPQFGGLGGLPLSQNAHMNSMSTYGQANASAPRLSMMSKRNLDLVDQDPDFVAYRYPSNDQRLDLAR</sequence>
<feature type="compositionally biased region" description="Polar residues" evidence="1">
    <location>
        <begin position="541"/>
        <end position="553"/>
    </location>
</feature>
<feature type="compositionally biased region" description="Polar residues" evidence="1">
    <location>
        <begin position="566"/>
        <end position="578"/>
    </location>
</feature>
<feature type="region of interest" description="Disordered" evidence="1">
    <location>
        <begin position="1"/>
        <end position="69"/>
    </location>
</feature>
<feature type="region of interest" description="Disordered" evidence="1">
    <location>
        <begin position="467"/>
        <end position="646"/>
    </location>
</feature>
<feature type="compositionally biased region" description="Polar residues" evidence="1">
    <location>
        <begin position="467"/>
        <end position="478"/>
    </location>
</feature>
<feature type="compositionally biased region" description="Basic and acidic residues" evidence="1">
    <location>
        <begin position="306"/>
        <end position="320"/>
    </location>
</feature>
<comment type="caution">
    <text evidence="2">The sequence shown here is derived from an EMBL/GenBank/DDBJ whole genome shotgun (WGS) entry which is preliminary data.</text>
</comment>
<dbReference type="AlphaFoldDB" id="A0A8K0XKQ0"/>
<feature type="compositionally biased region" description="Basic and acidic residues" evidence="1">
    <location>
        <begin position="580"/>
        <end position="606"/>
    </location>
</feature>
<reference evidence="2" key="1">
    <citation type="journal article" date="2021" name="New Phytol.">
        <title>Evolutionary innovations through gain and loss of genes in the ectomycorrhizal Boletales.</title>
        <authorList>
            <person name="Wu G."/>
            <person name="Miyauchi S."/>
            <person name="Morin E."/>
            <person name="Kuo A."/>
            <person name="Drula E."/>
            <person name="Varga T."/>
            <person name="Kohler A."/>
            <person name="Feng B."/>
            <person name="Cao Y."/>
            <person name="Lipzen A."/>
            <person name="Daum C."/>
            <person name="Hundley H."/>
            <person name="Pangilinan J."/>
            <person name="Johnson J."/>
            <person name="Barry K."/>
            <person name="LaButti K."/>
            <person name="Ng V."/>
            <person name="Ahrendt S."/>
            <person name="Min B."/>
            <person name="Choi I.G."/>
            <person name="Park H."/>
            <person name="Plett J.M."/>
            <person name="Magnuson J."/>
            <person name="Spatafora J.W."/>
            <person name="Nagy L.G."/>
            <person name="Henrissat B."/>
            <person name="Grigoriev I.V."/>
            <person name="Yang Z.L."/>
            <person name="Xu J."/>
            <person name="Martin F.M."/>
        </authorList>
    </citation>
    <scope>NUCLEOTIDE SEQUENCE</scope>
    <source>
        <strain evidence="2">KKN 215</strain>
    </source>
</reference>
<protein>
    <submittedName>
        <fullName evidence="2">Uncharacterized protein</fullName>
    </submittedName>
</protein>
<feature type="compositionally biased region" description="Polar residues" evidence="1">
    <location>
        <begin position="15"/>
        <end position="24"/>
    </location>
</feature>
<feature type="region of interest" description="Disordered" evidence="1">
    <location>
        <begin position="306"/>
        <end position="335"/>
    </location>
</feature>
<dbReference type="OrthoDB" id="3013446at2759"/>
<dbReference type="EMBL" id="JAEVFJ010000047">
    <property type="protein sequence ID" value="KAH8083754.1"/>
    <property type="molecule type" value="Genomic_DNA"/>
</dbReference>
<evidence type="ECO:0000256" key="1">
    <source>
        <dbReference type="SAM" id="MobiDB-lite"/>
    </source>
</evidence>